<reference evidence="2 3" key="1">
    <citation type="submission" date="2018-05" db="EMBL/GenBank/DDBJ databases">
        <title>Complete Genome Sequences of Extremely Thermoacidophilic, Metal-Mobilizing Type-Strain Members of the Archaeal Family Sulfolobaceae: Acidianus brierleyi DSM-1651T, Acidianus sulfidivorans DSM-18786T, Metallosphaera hakonensis DSM-7519T, and Metallosphaera prunae DSM-10039T.</title>
        <authorList>
            <person name="Counts J.A."/>
            <person name="Kelly R.M."/>
        </authorList>
    </citation>
    <scope>NUCLEOTIDE SEQUENCE [LARGE SCALE GENOMIC DNA]</scope>
    <source>
        <strain evidence="2 3">DSM 1651</strain>
    </source>
</reference>
<name>A0A2U9IFL6_9CREN</name>
<feature type="transmembrane region" description="Helical" evidence="1">
    <location>
        <begin position="57"/>
        <end position="77"/>
    </location>
</feature>
<keyword evidence="1" id="KW-0812">Transmembrane</keyword>
<dbReference type="AlphaFoldDB" id="A0A2U9IFL6"/>
<proteinExistence type="predicted"/>
<gene>
    <name evidence="2" type="ORF">DFR85_09745</name>
</gene>
<dbReference type="EMBL" id="CP029289">
    <property type="protein sequence ID" value="AWR94837.1"/>
    <property type="molecule type" value="Genomic_DNA"/>
</dbReference>
<accession>A0A2U9IFL6</accession>
<keyword evidence="1" id="KW-1133">Transmembrane helix</keyword>
<organism evidence="2 3">
    <name type="scientific">Acidianus brierleyi</name>
    <dbReference type="NCBI Taxonomy" id="41673"/>
    <lineage>
        <taxon>Archaea</taxon>
        <taxon>Thermoproteota</taxon>
        <taxon>Thermoprotei</taxon>
        <taxon>Sulfolobales</taxon>
        <taxon>Sulfolobaceae</taxon>
        <taxon>Acidianus</taxon>
    </lineage>
</organism>
<evidence type="ECO:0000313" key="3">
    <source>
        <dbReference type="Proteomes" id="UP000248044"/>
    </source>
</evidence>
<evidence type="ECO:0000313" key="2">
    <source>
        <dbReference type="EMBL" id="AWR94837.1"/>
    </source>
</evidence>
<evidence type="ECO:0000256" key="1">
    <source>
        <dbReference type="SAM" id="Phobius"/>
    </source>
</evidence>
<keyword evidence="3" id="KW-1185">Reference proteome</keyword>
<keyword evidence="1" id="KW-0472">Membrane</keyword>
<protein>
    <submittedName>
        <fullName evidence="2">Uncharacterized protein</fullName>
    </submittedName>
</protein>
<dbReference type="Proteomes" id="UP000248044">
    <property type="component" value="Chromosome"/>
</dbReference>
<sequence>MIIYSNLLDFDLKMMILESVLIISGAIILGLKKFLSPIGVILPILAFYLYFDNLSTIYIASMGIIGTLINLIPTIDMEYSKKIQQKKNSIQQKKILEKK</sequence>